<comment type="caution">
    <text evidence="1">The sequence shown here is derived from an EMBL/GenBank/DDBJ whole genome shotgun (WGS) entry which is preliminary data.</text>
</comment>
<keyword evidence="1" id="KW-0456">Lyase</keyword>
<organism evidence="1">
    <name type="scientific">mine drainage metagenome</name>
    <dbReference type="NCBI Taxonomy" id="410659"/>
    <lineage>
        <taxon>unclassified sequences</taxon>
        <taxon>metagenomes</taxon>
        <taxon>ecological metagenomes</taxon>
    </lineage>
</organism>
<dbReference type="GO" id="GO:0019629">
    <property type="term" value="P:propionate catabolic process, 2-methylcitrate cycle"/>
    <property type="evidence" value="ECO:0007669"/>
    <property type="project" value="TreeGrafter"/>
</dbReference>
<dbReference type="InterPro" id="IPR015813">
    <property type="entry name" value="Pyrv/PenolPyrv_kinase-like_dom"/>
</dbReference>
<dbReference type="PANTHER" id="PTHR42905">
    <property type="entry name" value="PHOSPHOENOLPYRUVATE CARBOXYLASE"/>
    <property type="match status" value="1"/>
</dbReference>
<dbReference type="SUPFAM" id="SSF51621">
    <property type="entry name" value="Phosphoenolpyruvate/pyruvate domain"/>
    <property type="match status" value="1"/>
</dbReference>
<reference evidence="1" key="2">
    <citation type="journal article" date="2014" name="ISME J.">
        <title>Microbial stratification in low pH oxic and suboxic macroscopic growths along an acid mine drainage.</title>
        <authorList>
            <person name="Mendez-Garcia C."/>
            <person name="Mesa V."/>
            <person name="Sprenger R.R."/>
            <person name="Richter M."/>
            <person name="Diez M.S."/>
            <person name="Solano J."/>
            <person name="Bargiela R."/>
            <person name="Golyshina O.V."/>
            <person name="Manteca A."/>
            <person name="Ramos J.L."/>
            <person name="Gallego J.R."/>
            <person name="Llorente I."/>
            <person name="Martins Dos Santos V.A."/>
            <person name="Jensen O.N."/>
            <person name="Pelaez A.I."/>
            <person name="Sanchez J."/>
            <person name="Ferrer M."/>
        </authorList>
    </citation>
    <scope>NUCLEOTIDE SEQUENCE</scope>
</reference>
<reference evidence="1" key="1">
    <citation type="submission" date="2013-08" db="EMBL/GenBank/DDBJ databases">
        <authorList>
            <person name="Mendez C."/>
            <person name="Richter M."/>
            <person name="Ferrer M."/>
            <person name="Sanchez J."/>
        </authorList>
    </citation>
    <scope>NUCLEOTIDE SEQUENCE</scope>
</reference>
<feature type="non-terminal residue" evidence="1">
    <location>
        <position position="1"/>
    </location>
</feature>
<sequence>ALTSAEMFREFARRVSAPLLANMTEFGRTPYFTADEFRAMGYRMVIWPVSALRMAARSHERLYQRIAREGGPHSLIGEMQTREELYETIRYADYEALDASIVKSLPP</sequence>
<dbReference type="Gene3D" id="3.20.20.60">
    <property type="entry name" value="Phosphoenolpyruvate-binding domains"/>
    <property type="match status" value="1"/>
</dbReference>
<dbReference type="PANTHER" id="PTHR42905:SF5">
    <property type="entry name" value="CARBOXYVINYL-CARBOXYPHOSPHONATE PHOSPHORYLMUTASE, CHLOROPLASTIC"/>
    <property type="match status" value="1"/>
</dbReference>
<dbReference type="GO" id="GO:0046421">
    <property type="term" value="F:methylisocitrate lyase activity"/>
    <property type="evidence" value="ECO:0007669"/>
    <property type="project" value="TreeGrafter"/>
</dbReference>
<dbReference type="EMBL" id="AUZX01000463">
    <property type="protein sequence ID" value="EQD80698.1"/>
    <property type="molecule type" value="Genomic_DNA"/>
</dbReference>
<dbReference type="InterPro" id="IPR040442">
    <property type="entry name" value="Pyrv_kinase-like_dom_sf"/>
</dbReference>
<name>T1CFZ3_9ZZZZ</name>
<protein>
    <submittedName>
        <fullName evidence="1">Methylisocitrate lyase</fullName>
    </submittedName>
</protein>
<gene>
    <name evidence="1" type="ORF">B1A_00616</name>
</gene>
<proteinExistence type="predicted"/>
<accession>T1CFZ3</accession>
<dbReference type="AlphaFoldDB" id="T1CFZ3"/>
<evidence type="ECO:0000313" key="1">
    <source>
        <dbReference type="EMBL" id="EQD80698.1"/>
    </source>
</evidence>